<organism evidence="1 2">
    <name type="scientific">Coemansia nantahalensis</name>
    <dbReference type="NCBI Taxonomy" id="2789366"/>
    <lineage>
        <taxon>Eukaryota</taxon>
        <taxon>Fungi</taxon>
        <taxon>Fungi incertae sedis</taxon>
        <taxon>Zoopagomycota</taxon>
        <taxon>Kickxellomycotina</taxon>
        <taxon>Kickxellomycetes</taxon>
        <taxon>Kickxellales</taxon>
        <taxon>Kickxellaceae</taxon>
        <taxon>Coemansia</taxon>
    </lineage>
</organism>
<keyword evidence="2" id="KW-1185">Reference proteome</keyword>
<proteinExistence type="predicted"/>
<evidence type="ECO:0000313" key="1">
    <source>
        <dbReference type="EMBL" id="KAJ2773497.1"/>
    </source>
</evidence>
<reference evidence="1" key="1">
    <citation type="submission" date="2022-07" db="EMBL/GenBank/DDBJ databases">
        <title>Phylogenomic reconstructions and comparative analyses of Kickxellomycotina fungi.</title>
        <authorList>
            <person name="Reynolds N.K."/>
            <person name="Stajich J.E."/>
            <person name="Barry K."/>
            <person name="Grigoriev I.V."/>
            <person name="Crous P."/>
            <person name="Smith M.E."/>
        </authorList>
    </citation>
    <scope>NUCLEOTIDE SEQUENCE</scope>
    <source>
        <strain evidence="1">CBS 109366</strain>
    </source>
</reference>
<evidence type="ECO:0000313" key="2">
    <source>
        <dbReference type="Proteomes" id="UP001140234"/>
    </source>
</evidence>
<dbReference type="Proteomes" id="UP001140234">
    <property type="component" value="Unassembled WGS sequence"/>
</dbReference>
<protein>
    <submittedName>
        <fullName evidence="1">CorA metal ion transporter</fullName>
    </submittedName>
</protein>
<name>A0ACC1K4M7_9FUNG</name>
<comment type="caution">
    <text evidence="1">The sequence shown here is derived from an EMBL/GenBank/DDBJ whole genome shotgun (WGS) entry which is preliminary data.</text>
</comment>
<accession>A0ACC1K4M7</accession>
<sequence>MGPGAAPAKASIDFRALAQWAETGTVCPRARPGAAQRRRYRLGRWQSRSTSSWNPPVSSTPATEGLADIGSQSLVSIDISRKPSESRRSSVSNPHLSPPPPPSLLLPQTASPRSIVSDYEADHEDGPLAQMLLQENDEIWNNPDYRFTFYSPATGTVRANDVHTLCTDRADGLDALIRQALGTGAHARTAAKEVPPIIVSNDDDDGSQPTTTGTRATMPQLSVTSADSVLELDADAAAQPPDNVFLHPNYTPGQRGLPARSPKEEPADDAASRAQPGRSRLFWLDVIDPTDSEIAALSRVFGLHPLTTDELLQLRNQSLAQDSFKSFRNYDVVCYRTSSVTAAPAAQDADYAIAHSSLGSGDRRCSECPSEKERPFVRNLMRHIRATPDQALPQFQHDAPRNNTLRRRLTSLLSRRPAEGAADCDGAQPEAVAGANEGLPDDADDIVDEPIAFYAIVLAEGVVTVHCCNVPHVRNTIGRLNLDEETLCLSPDYIAYLLLDDITDTLVPTTRLLELEVDAIDELVLILTQAEHDDVLKRIGIERRHALWLVRLLHGKAEVLRAVERRVHAKATSDGKPETRDSDSDTSHSDGDAMASQLMTSDEEERDLYQVARRGGRGRGRPQSQSAPHPDVTKYLADVHDHLIALTASVHHCERILARAHGNYLARINLELTHASNTTNKLATQMTVLAGIFLPMNLVAGLFGMNVRVPGRDRDDLRDFGLIVGAMAVFVVVTLTVCRMRRII</sequence>
<dbReference type="EMBL" id="JANBUJ010000216">
    <property type="protein sequence ID" value="KAJ2773497.1"/>
    <property type="molecule type" value="Genomic_DNA"/>
</dbReference>
<gene>
    <name evidence="1" type="primary">MNR2_1</name>
    <name evidence="1" type="ORF">IWQ57_001263</name>
</gene>